<proteinExistence type="predicted"/>
<evidence type="ECO:0000313" key="2">
    <source>
        <dbReference type="Proteomes" id="UP000031670"/>
    </source>
</evidence>
<dbReference type="EMBL" id="BBSA01000007">
    <property type="protein sequence ID" value="GAM63113.1"/>
    <property type="molecule type" value="Genomic_DNA"/>
</dbReference>
<gene>
    <name evidence="1" type="ORF">JCM19232_4790</name>
</gene>
<organism evidence="1 2">
    <name type="scientific">Vibrio ishigakensis</name>
    <dbReference type="NCBI Taxonomy" id="1481914"/>
    <lineage>
        <taxon>Bacteria</taxon>
        <taxon>Pseudomonadati</taxon>
        <taxon>Pseudomonadota</taxon>
        <taxon>Gammaproteobacteria</taxon>
        <taxon>Vibrionales</taxon>
        <taxon>Vibrionaceae</taxon>
        <taxon>Vibrio</taxon>
    </lineage>
</organism>
<protein>
    <recommendedName>
        <fullName evidence="3">MoaB/Mog domain-containing protein</fullName>
    </recommendedName>
</protein>
<name>A0A0B8PJ68_9VIBR</name>
<dbReference type="InterPro" id="IPR036425">
    <property type="entry name" value="MoaB/Mog-like_dom_sf"/>
</dbReference>
<accession>A0A0B8PJ68</accession>
<sequence length="41" mass="4505">MVQSNPPKIAMLSTGEEVLFGDIVDTNASWLSSTYLSRAFK</sequence>
<evidence type="ECO:0008006" key="3">
    <source>
        <dbReference type="Google" id="ProtNLM"/>
    </source>
</evidence>
<evidence type="ECO:0000313" key="1">
    <source>
        <dbReference type="EMBL" id="GAM63113.1"/>
    </source>
</evidence>
<reference evidence="1 2" key="1">
    <citation type="submission" date="2015-01" db="EMBL/GenBank/DDBJ databases">
        <title>Vibrio sp. C5 JCM 19232 whole genome shotgun sequence.</title>
        <authorList>
            <person name="Sawabe T."/>
            <person name="Meirelles P."/>
            <person name="Feng G."/>
            <person name="Sayaka M."/>
            <person name="Hattori M."/>
            <person name="Ohkuma M."/>
        </authorList>
    </citation>
    <scope>NUCLEOTIDE SEQUENCE [LARGE SCALE GENOMIC DNA]</scope>
    <source>
        <strain evidence="1 2">JCM19232</strain>
    </source>
</reference>
<dbReference type="AlphaFoldDB" id="A0A0B8PJ68"/>
<comment type="caution">
    <text evidence="1">The sequence shown here is derived from an EMBL/GenBank/DDBJ whole genome shotgun (WGS) entry which is preliminary data.</text>
</comment>
<reference evidence="1 2" key="2">
    <citation type="submission" date="2015-01" db="EMBL/GenBank/DDBJ databases">
        <authorList>
            <consortium name="NBRP consortium"/>
            <person name="Sawabe T."/>
            <person name="Meirelles P."/>
            <person name="Feng G."/>
            <person name="Sayaka M."/>
            <person name="Hattori M."/>
            <person name="Ohkuma M."/>
        </authorList>
    </citation>
    <scope>NUCLEOTIDE SEQUENCE [LARGE SCALE GENOMIC DNA]</scope>
    <source>
        <strain evidence="1 2">JCM19232</strain>
    </source>
</reference>
<dbReference type="SUPFAM" id="SSF53218">
    <property type="entry name" value="Molybdenum cofactor biosynthesis proteins"/>
    <property type="match status" value="1"/>
</dbReference>
<dbReference type="Proteomes" id="UP000031670">
    <property type="component" value="Unassembled WGS sequence"/>
</dbReference>